<dbReference type="GO" id="GO:0004497">
    <property type="term" value="F:monooxygenase activity"/>
    <property type="evidence" value="ECO:0007669"/>
    <property type="project" value="UniProtKB-KW"/>
</dbReference>
<name>A0ABU5LEN0_9GAMM</name>
<dbReference type="PROSITE" id="PS51725">
    <property type="entry name" value="ABM"/>
    <property type="match status" value="1"/>
</dbReference>
<proteinExistence type="predicted"/>
<organism evidence="2 3">
    <name type="scientific">Pantoea eucrina</name>
    <dbReference type="NCBI Taxonomy" id="472693"/>
    <lineage>
        <taxon>Bacteria</taxon>
        <taxon>Pseudomonadati</taxon>
        <taxon>Pseudomonadota</taxon>
        <taxon>Gammaproteobacteria</taxon>
        <taxon>Enterobacterales</taxon>
        <taxon>Erwiniaceae</taxon>
        <taxon>Pantoea</taxon>
    </lineage>
</organism>
<dbReference type="Gene3D" id="3.30.70.100">
    <property type="match status" value="1"/>
</dbReference>
<keyword evidence="2" id="KW-0503">Monooxygenase</keyword>
<sequence>MLIILGYVHIHPPLFAEFMDKINGLVNSVLQRAGNISYDAAVQEPLTGKIVIAERWEDQVALSAHLDAADTLAFLRPS</sequence>
<gene>
    <name evidence="2" type="ORF">N4G40_08835</name>
</gene>
<evidence type="ECO:0000313" key="3">
    <source>
        <dbReference type="Proteomes" id="UP001288620"/>
    </source>
</evidence>
<reference evidence="3" key="1">
    <citation type="submission" date="2023-07" db="EMBL/GenBank/DDBJ databases">
        <title>Structural and functional analysis of rice phyllospheric bacteria for their antimicrobial properties and defense elicitation against blast disease.</title>
        <authorList>
            <person name="Sahu K.P."/>
            <person name="Asharani P."/>
            <person name="Kumar M."/>
            <person name="Reddy B."/>
            <person name="Kumar A."/>
        </authorList>
    </citation>
    <scope>NUCLEOTIDE SEQUENCE [LARGE SCALE GENOMIC DNA]</scope>
    <source>
        <strain evidence="3">OsEp_Plm_30P10</strain>
    </source>
</reference>
<dbReference type="InterPro" id="IPR011008">
    <property type="entry name" value="Dimeric_a/b-barrel"/>
</dbReference>
<protein>
    <submittedName>
        <fullName evidence="2">Antibiotic biosynthesis monooxygenase</fullName>
    </submittedName>
</protein>
<keyword evidence="2" id="KW-0560">Oxidoreductase</keyword>
<evidence type="ECO:0000259" key="1">
    <source>
        <dbReference type="PROSITE" id="PS51725"/>
    </source>
</evidence>
<dbReference type="RefSeq" id="WP_322542360.1">
    <property type="nucleotide sequence ID" value="NZ_JAOBTT010000001.1"/>
</dbReference>
<dbReference type="Proteomes" id="UP001288620">
    <property type="component" value="Unassembled WGS sequence"/>
</dbReference>
<comment type="caution">
    <text evidence="2">The sequence shown here is derived from an EMBL/GenBank/DDBJ whole genome shotgun (WGS) entry which is preliminary data.</text>
</comment>
<accession>A0ABU5LEN0</accession>
<evidence type="ECO:0000313" key="2">
    <source>
        <dbReference type="EMBL" id="MDZ7278375.1"/>
    </source>
</evidence>
<dbReference type="SUPFAM" id="SSF54909">
    <property type="entry name" value="Dimeric alpha+beta barrel"/>
    <property type="match status" value="1"/>
</dbReference>
<dbReference type="EMBL" id="JAOBTT010000001">
    <property type="protein sequence ID" value="MDZ7278375.1"/>
    <property type="molecule type" value="Genomic_DNA"/>
</dbReference>
<dbReference type="InterPro" id="IPR007138">
    <property type="entry name" value="ABM_dom"/>
</dbReference>
<feature type="domain" description="ABM" evidence="1">
    <location>
        <begin position="2"/>
        <end position="78"/>
    </location>
</feature>
<dbReference type="Pfam" id="PF03992">
    <property type="entry name" value="ABM"/>
    <property type="match status" value="1"/>
</dbReference>
<keyword evidence="3" id="KW-1185">Reference proteome</keyword>